<organism evidence="3 4">
    <name type="scientific">Phialemonium atrogriseum</name>
    <dbReference type="NCBI Taxonomy" id="1093897"/>
    <lineage>
        <taxon>Eukaryota</taxon>
        <taxon>Fungi</taxon>
        <taxon>Dikarya</taxon>
        <taxon>Ascomycota</taxon>
        <taxon>Pezizomycotina</taxon>
        <taxon>Sordariomycetes</taxon>
        <taxon>Sordariomycetidae</taxon>
        <taxon>Cephalothecales</taxon>
        <taxon>Cephalothecaceae</taxon>
        <taxon>Phialemonium</taxon>
    </lineage>
</organism>
<dbReference type="InterPro" id="IPR056196">
    <property type="entry name" value="Mmc1_C"/>
</dbReference>
<dbReference type="Pfam" id="PF23867">
    <property type="entry name" value="Mmc1_N"/>
    <property type="match status" value="1"/>
</dbReference>
<gene>
    <name evidence="3" type="ORF">QBC33DRAFT_485980</name>
</gene>
<keyword evidence="4" id="KW-1185">Reference proteome</keyword>
<sequence>MPARLSLRPIVGPGRGFARISARARPATICLFCSLSNRPSHSLPRTKRKAGPDTRRAESTLASPETTTPTPDAREELAAALNDLQRHAANHVNLSRIQLALRNLGQPPGRESIRVAVLGMSNGSESGRTAKRLLRLLLVDPLTAEEGWERQLEGHDASQPLIVRIGQEAPRKDVAIAYPRDSLVPGINVSSPSLNGNNLELLFMEVGQLSSAQPNEDIRGLEDAVLVPTVDIPMSNTGRYTPITTPVHKALLVGDGIMGAASVVSLPLLQDRDTIAAAINLKQYSSEDLSGYPFKRVDVDTARKGLRLFRESVGNAMEYETLWSESNVPAINEWVKTGALSNDAGITKAPVRGLVASILQNTAAAIQEEEAAELSAALSSKVSPHSVANLNRGLSAWAQSAHEELQEQLDAAFTSRKWRRLGWWKLFWRVDDVGMLSSEMIAQRFLPAAERGVIYLAGRIREAGAAEERPDRPTYPGPLLAPPPSPSDKDNGPLRPSSPELECWWPTHISFTRNYLLEETVPALQALAQRLVVQTLSTSALTTSLGALTYLSGYSAYEAGAVAALGLVWSLRRLQKKWETARSYWEGEVREEGRKAVRAAEASVAQVLDRPKAGDGGSLDELTKIRGIIQRAEDALARLK</sequence>
<evidence type="ECO:0000313" key="4">
    <source>
        <dbReference type="Proteomes" id="UP001244011"/>
    </source>
</evidence>
<dbReference type="AlphaFoldDB" id="A0AAJ0FPM2"/>
<dbReference type="RefSeq" id="XP_060286626.1">
    <property type="nucleotide sequence ID" value="XM_060425412.1"/>
</dbReference>
<feature type="compositionally biased region" description="Pro residues" evidence="1">
    <location>
        <begin position="473"/>
        <end position="486"/>
    </location>
</feature>
<evidence type="ECO:0000256" key="1">
    <source>
        <dbReference type="SAM" id="MobiDB-lite"/>
    </source>
</evidence>
<evidence type="ECO:0000313" key="3">
    <source>
        <dbReference type="EMBL" id="KAK1770413.1"/>
    </source>
</evidence>
<feature type="compositionally biased region" description="Polar residues" evidence="1">
    <location>
        <begin position="60"/>
        <end position="70"/>
    </location>
</feature>
<reference evidence="3" key="1">
    <citation type="submission" date="2023-06" db="EMBL/GenBank/DDBJ databases">
        <title>Genome-scale phylogeny and comparative genomics of the fungal order Sordariales.</title>
        <authorList>
            <consortium name="Lawrence Berkeley National Laboratory"/>
            <person name="Hensen N."/>
            <person name="Bonometti L."/>
            <person name="Westerberg I."/>
            <person name="Brannstrom I.O."/>
            <person name="Guillou S."/>
            <person name="Cros-Aarteil S."/>
            <person name="Calhoun S."/>
            <person name="Haridas S."/>
            <person name="Kuo A."/>
            <person name="Mondo S."/>
            <person name="Pangilinan J."/>
            <person name="Riley R."/>
            <person name="Labutti K."/>
            <person name="Andreopoulos B."/>
            <person name="Lipzen A."/>
            <person name="Chen C."/>
            <person name="Yanf M."/>
            <person name="Daum C."/>
            <person name="Ng V."/>
            <person name="Clum A."/>
            <person name="Steindorff A."/>
            <person name="Ohm R."/>
            <person name="Martin F."/>
            <person name="Silar P."/>
            <person name="Natvig D."/>
            <person name="Lalanne C."/>
            <person name="Gautier V."/>
            <person name="Ament-Velasquez S.L."/>
            <person name="Kruys A."/>
            <person name="Hutchinson M.I."/>
            <person name="Powell A.J."/>
            <person name="Barry K."/>
            <person name="Miller A.N."/>
            <person name="Grigoriev I.V."/>
            <person name="Debuchy R."/>
            <person name="Gladieux P."/>
            <person name="Thoren M.H."/>
            <person name="Johannesson H."/>
        </authorList>
    </citation>
    <scope>NUCLEOTIDE SEQUENCE</scope>
    <source>
        <strain evidence="3">8032-3</strain>
    </source>
</reference>
<evidence type="ECO:0000259" key="2">
    <source>
        <dbReference type="Pfam" id="PF23868"/>
    </source>
</evidence>
<dbReference type="PANTHER" id="PTHR38644">
    <property type="entry name" value="EXPRESSED PROTEIN"/>
    <property type="match status" value="1"/>
</dbReference>
<dbReference type="GeneID" id="85308599"/>
<dbReference type="PANTHER" id="PTHR38644:SF1">
    <property type="entry name" value="EXPRESSED PROTEIN"/>
    <property type="match status" value="1"/>
</dbReference>
<feature type="region of interest" description="Disordered" evidence="1">
    <location>
        <begin position="465"/>
        <end position="497"/>
    </location>
</feature>
<dbReference type="Proteomes" id="UP001244011">
    <property type="component" value="Unassembled WGS sequence"/>
</dbReference>
<accession>A0AAJ0FPM2</accession>
<protein>
    <recommendedName>
        <fullName evidence="2">Mmc1 C-terminal domain-containing protein</fullName>
    </recommendedName>
</protein>
<feature type="domain" description="Mmc1 C-terminal" evidence="2">
    <location>
        <begin position="391"/>
        <end position="594"/>
    </location>
</feature>
<feature type="region of interest" description="Disordered" evidence="1">
    <location>
        <begin position="39"/>
        <end position="71"/>
    </location>
</feature>
<dbReference type="Pfam" id="PF23868">
    <property type="entry name" value="Mmc1_C"/>
    <property type="match status" value="1"/>
</dbReference>
<proteinExistence type="predicted"/>
<name>A0AAJ0FPM2_9PEZI</name>
<dbReference type="EMBL" id="MU839000">
    <property type="protein sequence ID" value="KAK1770413.1"/>
    <property type="molecule type" value="Genomic_DNA"/>
</dbReference>
<comment type="caution">
    <text evidence="3">The sequence shown here is derived from an EMBL/GenBank/DDBJ whole genome shotgun (WGS) entry which is preliminary data.</text>
</comment>